<protein>
    <recommendedName>
        <fullName evidence="1">Protein phosphatase</fullName>
        <ecNumber evidence="1">3.1.3.16</ecNumber>
    </recommendedName>
</protein>
<dbReference type="EC" id="3.1.3.16" evidence="1"/>
<reference evidence="3" key="1">
    <citation type="submission" date="2023-02" db="EMBL/GenBank/DDBJ databases">
        <title>Colletotrichum kahawae CIFC_Que2 genome sequencing and assembly.</title>
        <authorList>
            <person name="Baroncelli R."/>
        </authorList>
    </citation>
    <scope>NUCLEOTIDE SEQUENCE</scope>
    <source>
        <strain evidence="3">CIFC_Que2</strain>
    </source>
</reference>
<keyword evidence="1" id="KW-0479">Metal-binding</keyword>
<comment type="cofactor">
    <cofactor evidence="1">
        <name>Mn(2+)</name>
        <dbReference type="ChEBI" id="CHEBI:29035"/>
    </cofactor>
</comment>
<evidence type="ECO:0000259" key="2">
    <source>
        <dbReference type="PROSITE" id="PS51746"/>
    </source>
</evidence>
<name>A0AAE0D7A3_COLKA</name>
<evidence type="ECO:0000313" key="3">
    <source>
        <dbReference type="EMBL" id="KAK2768984.1"/>
    </source>
</evidence>
<dbReference type="GO" id="GO:0004722">
    <property type="term" value="F:protein serine/threonine phosphatase activity"/>
    <property type="evidence" value="ECO:0007669"/>
    <property type="project" value="UniProtKB-EC"/>
</dbReference>
<evidence type="ECO:0000313" key="4">
    <source>
        <dbReference type="Proteomes" id="UP001281614"/>
    </source>
</evidence>
<comment type="catalytic activity">
    <reaction evidence="1">
        <text>O-phospho-L-seryl-[protein] + H2O = L-seryl-[protein] + phosphate</text>
        <dbReference type="Rhea" id="RHEA:20629"/>
        <dbReference type="Rhea" id="RHEA-COMP:9863"/>
        <dbReference type="Rhea" id="RHEA-COMP:11604"/>
        <dbReference type="ChEBI" id="CHEBI:15377"/>
        <dbReference type="ChEBI" id="CHEBI:29999"/>
        <dbReference type="ChEBI" id="CHEBI:43474"/>
        <dbReference type="ChEBI" id="CHEBI:83421"/>
        <dbReference type="EC" id="3.1.3.16"/>
    </reaction>
</comment>
<gene>
    <name evidence="3" type="ORF">CKAH01_00591</name>
</gene>
<keyword evidence="1" id="KW-0378">Hydrolase</keyword>
<keyword evidence="4" id="KW-1185">Reference proteome</keyword>
<dbReference type="GO" id="GO:0046872">
    <property type="term" value="F:metal ion binding"/>
    <property type="evidence" value="ECO:0007669"/>
    <property type="project" value="UniProtKB-UniRule"/>
</dbReference>
<comment type="catalytic activity">
    <reaction evidence="1">
        <text>O-phospho-L-threonyl-[protein] + H2O = L-threonyl-[protein] + phosphate</text>
        <dbReference type="Rhea" id="RHEA:47004"/>
        <dbReference type="Rhea" id="RHEA-COMP:11060"/>
        <dbReference type="Rhea" id="RHEA-COMP:11605"/>
        <dbReference type="ChEBI" id="CHEBI:15377"/>
        <dbReference type="ChEBI" id="CHEBI:30013"/>
        <dbReference type="ChEBI" id="CHEBI:43474"/>
        <dbReference type="ChEBI" id="CHEBI:61977"/>
        <dbReference type="EC" id="3.1.3.16"/>
    </reaction>
</comment>
<dbReference type="EMBL" id="VYYT01000112">
    <property type="protein sequence ID" value="KAK2768984.1"/>
    <property type="molecule type" value="Genomic_DNA"/>
</dbReference>
<dbReference type="SUPFAM" id="SSF81606">
    <property type="entry name" value="PP2C-like"/>
    <property type="match status" value="1"/>
</dbReference>
<dbReference type="AlphaFoldDB" id="A0AAE0D7A3"/>
<dbReference type="Proteomes" id="UP001281614">
    <property type="component" value="Unassembled WGS sequence"/>
</dbReference>
<organism evidence="3 4">
    <name type="scientific">Colletotrichum kahawae</name>
    <name type="common">Coffee berry disease fungus</name>
    <dbReference type="NCBI Taxonomy" id="34407"/>
    <lineage>
        <taxon>Eukaryota</taxon>
        <taxon>Fungi</taxon>
        <taxon>Dikarya</taxon>
        <taxon>Ascomycota</taxon>
        <taxon>Pezizomycotina</taxon>
        <taxon>Sordariomycetes</taxon>
        <taxon>Hypocreomycetidae</taxon>
        <taxon>Glomerellales</taxon>
        <taxon>Glomerellaceae</taxon>
        <taxon>Colletotrichum</taxon>
        <taxon>Colletotrichum gloeosporioides species complex</taxon>
    </lineage>
</organism>
<keyword evidence="1" id="KW-0460">Magnesium</keyword>
<keyword evidence="1" id="KW-0904">Protein phosphatase</keyword>
<accession>A0AAE0D7A3</accession>
<dbReference type="InterPro" id="IPR036457">
    <property type="entry name" value="PPM-type-like_dom_sf"/>
</dbReference>
<comment type="cofactor">
    <cofactor evidence="1">
        <name>Mg(2+)</name>
        <dbReference type="ChEBI" id="CHEBI:18420"/>
    </cofactor>
</comment>
<comment type="similarity">
    <text evidence="1">Belongs to the PP2C family.</text>
</comment>
<dbReference type="InterPro" id="IPR039123">
    <property type="entry name" value="PPTC7"/>
</dbReference>
<dbReference type="SMART" id="SM00332">
    <property type="entry name" value="PP2Cc"/>
    <property type="match status" value="1"/>
</dbReference>
<dbReference type="PANTHER" id="PTHR12320">
    <property type="entry name" value="PROTEIN PHOSPHATASE 2C"/>
    <property type="match status" value="1"/>
</dbReference>
<comment type="caution">
    <text evidence="3">The sequence shown here is derived from an EMBL/GenBank/DDBJ whole genome shotgun (WGS) entry which is preliminary data.</text>
</comment>
<dbReference type="PROSITE" id="PS51746">
    <property type="entry name" value="PPM_2"/>
    <property type="match status" value="1"/>
</dbReference>
<proteinExistence type="inferred from homology"/>
<dbReference type="Gene3D" id="3.60.40.10">
    <property type="entry name" value="PPM-type phosphatase domain"/>
    <property type="match status" value="1"/>
</dbReference>
<dbReference type="InterPro" id="IPR001932">
    <property type="entry name" value="PPM-type_phosphatase-like_dom"/>
</dbReference>
<evidence type="ECO:0000256" key="1">
    <source>
        <dbReference type="RuleBase" id="RU366020"/>
    </source>
</evidence>
<keyword evidence="1" id="KW-0464">Manganese</keyword>
<feature type="domain" description="PPM-type phosphatase" evidence="2">
    <location>
        <begin position="93"/>
        <end position="402"/>
    </location>
</feature>
<dbReference type="PANTHER" id="PTHR12320:SF1">
    <property type="entry name" value="PROTEIN PHOSPHATASE PTC7 HOMOLOG"/>
    <property type="match status" value="1"/>
</dbReference>
<sequence>MAAAVIALRQPLVLLSHTRPLAKACTSYPSYLLRQQRTPPSPLSQRYISTTRSMSSDSTAAKLSYHVAASFTGKDRPYDPSTHIFHFNPYNRIQQNRSKRSRPDSGHDAFFVSRVGESGSVALGVADGVGGWVDSGVDPADFSHGFCDYMASTAYGHDSIKNDSTKGSGDKDPLRAQALMQTGYQAICEDKTVPAGGSTACVAVASPDGNLDVANLGDSGFIHLRLNAVHTYSEPQTHAFNTPYQLSIVPPAVAARMAAFGGANLCDFPTDADVTQHALRHGDIVVFATDGVWDNLFNQDILRIVSNVMTTTGAWFDSKNGVRVVDNLRPFTKPSEDASVRPTSKFLTLQSVLAAEITAAAKSASLNRKHDGPFAKGVQKYFPQENWHGGKIDDICVVVLIASDDTKVKSRL</sequence>